<evidence type="ECO:0000259" key="1">
    <source>
        <dbReference type="Pfam" id="PF24308"/>
    </source>
</evidence>
<keyword evidence="2" id="KW-0255">Endonuclease</keyword>
<name>A0ABZ0Z2K3_9CAUD</name>
<organism evidence="2 3">
    <name type="scientific">phage Lak_Megaphage_RVC_AP3_GC26</name>
    <dbReference type="NCBI Taxonomy" id="3109225"/>
    <lineage>
        <taxon>Viruses</taxon>
        <taxon>Duplodnaviria</taxon>
        <taxon>Heunggongvirae</taxon>
        <taxon>Uroviricota</taxon>
        <taxon>Caudoviricetes</taxon>
        <taxon>Caudoviricetes code 15 clade</taxon>
    </lineage>
</organism>
<protein>
    <submittedName>
        <fullName evidence="2">Homing endonuclease</fullName>
    </submittedName>
</protein>
<dbReference type="Pfam" id="PF24308">
    <property type="entry name" value="DUF7487"/>
    <property type="match status" value="1"/>
</dbReference>
<feature type="domain" description="DUF7487" evidence="1">
    <location>
        <begin position="114"/>
        <end position="212"/>
    </location>
</feature>
<accession>A0ABZ0Z2K3</accession>
<keyword evidence="3" id="KW-1185">Reference proteome</keyword>
<dbReference type="InterPro" id="IPR055910">
    <property type="entry name" value="DUF7487"/>
</dbReference>
<proteinExistence type="predicted"/>
<evidence type="ECO:0000313" key="2">
    <source>
        <dbReference type="EMBL" id="WQJ51255.1"/>
    </source>
</evidence>
<dbReference type="GO" id="GO:0004519">
    <property type="term" value="F:endonuclease activity"/>
    <property type="evidence" value="ECO:0007669"/>
    <property type="project" value="UniProtKB-KW"/>
</dbReference>
<keyword evidence="2" id="KW-0378">Hydrolase</keyword>
<dbReference type="Proteomes" id="UP001348805">
    <property type="component" value="Segment"/>
</dbReference>
<sequence length="387" mass="46220">MITDTDIIKIFTKDNKIIPAHIKESFIQKQSEEILNYLKYRYIDIPDDIFTYKEVIWRILKNIENRPTCSCESCKNNVKFIGKLSWDLSGRTINGYNKYCSDKCANNDINKQNKAKNTFLKKYGVDNPLKSKIIKQKMINTRLNTPNFWENIVIKRQQTCLKKYGVISYTQTNEFIIKFKETCLKKYGFDNPTKTESVKQKIKNTCLEKYNCINGGMSSKAIKTFKQHKSFNSSKAEKQLYDMIKNIYENTKYQYTSESYPYMCDYFIPELNLYIEYQGSMFHNMHLYKNNDEDNIQLNKFKIKAQTHLRYKSLIEQWTIRDVKKYNIACNNKLNYLLIYPKWHKNWYSYLYNKNKEKYIESLNNSLCTILNKFKNKSNTQIIIGES</sequence>
<keyword evidence="2" id="KW-0540">Nuclease</keyword>
<evidence type="ECO:0000313" key="3">
    <source>
        <dbReference type="Proteomes" id="UP001348805"/>
    </source>
</evidence>
<dbReference type="EMBL" id="OR769219">
    <property type="protein sequence ID" value="WQJ51255.1"/>
    <property type="molecule type" value="Genomic_DNA"/>
</dbReference>
<reference evidence="2 3" key="1">
    <citation type="submission" date="2023-11" db="EMBL/GenBank/DDBJ databases">
        <authorList>
            <person name="Cook R."/>
            <person name="Crisci M."/>
            <person name="Pye H."/>
            <person name="Adriaenssens E."/>
            <person name="Santini J."/>
        </authorList>
    </citation>
    <scope>NUCLEOTIDE SEQUENCE [LARGE SCALE GENOMIC DNA]</scope>
    <source>
        <strain evidence="2">Lak_Megaphage_RVC_AP3_GC26</strain>
    </source>
</reference>